<keyword evidence="3" id="KW-0812">Transmembrane</keyword>
<dbReference type="Pfam" id="PF02931">
    <property type="entry name" value="Neur_chan_LBD"/>
    <property type="match status" value="1"/>
</dbReference>
<dbReference type="FunFam" id="2.70.170.10:FF:000028">
    <property type="entry name" value="AcetylCholine Receptor"/>
    <property type="match status" value="1"/>
</dbReference>
<dbReference type="PANTHER" id="PTHR18945">
    <property type="entry name" value="NEUROTRANSMITTER GATED ION CHANNEL"/>
    <property type="match status" value="1"/>
</dbReference>
<name>A0ABD3TYC6_SINWO</name>
<evidence type="ECO:0000256" key="6">
    <source>
        <dbReference type="ARBA" id="ARBA00023136"/>
    </source>
</evidence>
<evidence type="ECO:0000256" key="5">
    <source>
        <dbReference type="ARBA" id="ARBA00023065"/>
    </source>
</evidence>
<keyword evidence="8" id="KW-1071">Ligand-gated ion channel</keyword>
<feature type="domain" description="Neurotransmitter-gated ion-channel ligand-binding" evidence="12">
    <location>
        <begin position="35"/>
        <end position="248"/>
    </location>
</feature>
<dbReference type="GO" id="GO:0097060">
    <property type="term" value="C:synaptic membrane"/>
    <property type="evidence" value="ECO:0007669"/>
    <property type="project" value="UniProtKB-SubCell"/>
</dbReference>
<evidence type="ECO:0000256" key="3">
    <source>
        <dbReference type="ARBA" id="ARBA00022692"/>
    </source>
</evidence>
<evidence type="ECO:0000256" key="2">
    <source>
        <dbReference type="ARBA" id="ARBA00022475"/>
    </source>
</evidence>
<dbReference type="PRINTS" id="PR00254">
    <property type="entry name" value="NICOTINICR"/>
</dbReference>
<comment type="subcellular location">
    <subcellularLocation>
        <location evidence="10">Synaptic cell membrane</location>
        <topology evidence="10">Multi-pass membrane protein</topology>
    </subcellularLocation>
</comment>
<evidence type="ECO:0000256" key="1">
    <source>
        <dbReference type="ARBA" id="ARBA00022448"/>
    </source>
</evidence>
<keyword evidence="7" id="KW-0675">Receptor</keyword>
<reference evidence="13 14" key="1">
    <citation type="submission" date="2024-11" db="EMBL/GenBank/DDBJ databases">
        <title>Chromosome-level genome assembly of the freshwater bivalve Anodonta woodiana.</title>
        <authorList>
            <person name="Chen X."/>
        </authorList>
    </citation>
    <scope>NUCLEOTIDE SEQUENCE [LARGE SCALE GENOMIC DNA]</scope>
    <source>
        <strain evidence="13">MN2024</strain>
        <tissue evidence="13">Gills</tissue>
    </source>
</reference>
<proteinExistence type="predicted"/>
<evidence type="ECO:0000313" key="14">
    <source>
        <dbReference type="Proteomes" id="UP001634394"/>
    </source>
</evidence>
<dbReference type="InterPro" id="IPR036734">
    <property type="entry name" value="Neur_chan_lig-bd_sf"/>
</dbReference>
<dbReference type="InterPro" id="IPR002394">
    <property type="entry name" value="Nicotinic_acetylcholine_rcpt"/>
</dbReference>
<dbReference type="GO" id="GO:0034220">
    <property type="term" value="P:monoatomic ion transmembrane transport"/>
    <property type="evidence" value="ECO:0007669"/>
    <property type="project" value="UniProtKB-KW"/>
</dbReference>
<dbReference type="Gene3D" id="2.70.170.10">
    <property type="entry name" value="Neurotransmitter-gated ion-channel ligand-binding domain"/>
    <property type="match status" value="1"/>
</dbReference>
<evidence type="ECO:0000256" key="10">
    <source>
        <dbReference type="ARBA" id="ARBA00034099"/>
    </source>
</evidence>
<dbReference type="EMBL" id="JBJQND010000017">
    <property type="protein sequence ID" value="KAL3842159.1"/>
    <property type="molecule type" value="Genomic_DNA"/>
</dbReference>
<dbReference type="AlphaFoldDB" id="A0ABD3TYC6"/>
<feature type="region of interest" description="Disordered" evidence="11">
    <location>
        <begin position="258"/>
        <end position="278"/>
    </location>
</feature>
<keyword evidence="9" id="KW-0407">Ion channel</keyword>
<comment type="caution">
    <text evidence="13">The sequence shown here is derived from an EMBL/GenBank/DDBJ whole genome shotgun (WGS) entry which is preliminary data.</text>
</comment>
<keyword evidence="5" id="KW-0406">Ion transport</keyword>
<evidence type="ECO:0000256" key="8">
    <source>
        <dbReference type="ARBA" id="ARBA00023286"/>
    </source>
</evidence>
<accession>A0ABD3TYC6</accession>
<keyword evidence="1" id="KW-0813">Transport</keyword>
<dbReference type="InterPro" id="IPR006201">
    <property type="entry name" value="Neur_channel"/>
</dbReference>
<evidence type="ECO:0000313" key="13">
    <source>
        <dbReference type="EMBL" id="KAL3842159.1"/>
    </source>
</evidence>
<keyword evidence="4" id="KW-0770">Synapse</keyword>
<evidence type="ECO:0000256" key="4">
    <source>
        <dbReference type="ARBA" id="ARBA00023018"/>
    </source>
</evidence>
<keyword evidence="6" id="KW-0472">Membrane</keyword>
<dbReference type="InterPro" id="IPR006202">
    <property type="entry name" value="Neur_chan_lig-bd"/>
</dbReference>
<keyword evidence="14" id="KW-1185">Reference proteome</keyword>
<dbReference type="Proteomes" id="UP001634394">
    <property type="component" value="Unassembled WGS sequence"/>
</dbReference>
<evidence type="ECO:0000256" key="11">
    <source>
        <dbReference type="SAM" id="MobiDB-lite"/>
    </source>
</evidence>
<evidence type="ECO:0000256" key="9">
    <source>
        <dbReference type="ARBA" id="ARBA00023303"/>
    </source>
</evidence>
<sequence length="278" mass="32154">MTPITKLPISRVVYLINILKYDSHYSMTYITCSRERLTKDLLENYVKSVKPEPSDGSRFKVTLGLTLLNLDDVDDDKKVIETHAYMDHIWRDERLAWEPSEYDDVRTLHLPADSIWIPDVVLFNNAGDDYKPMIDMTVLVFSDGTINYIPPLHLKSFCETVKQPTGVSNRMYIDRYKELVCKLAFLSWMYDGQEMSLVNRSSHIDLSEFRHFPADKFQVKSTAVQVDPKKFPCCAETYDIATFTIVLSNDPKYYHDNAPISDHSPTDLDDHHGSVDDR</sequence>
<organism evidence="13 14">
    <name type="scientific">Sinanodonta woodiana</name>
    <name type="common">Chinese pond mussel</name>
    <name type="synonym">Anodonta woodiana</name>
    <dbReference type="NCBI Taxonomy" id="1069815"/>
    <lineage>
        <taxon>Eukaryota</taxon>
        <taxon>Metazoa</taxon>
        <taxon>Spiralia</taxon>
        <taxon>Lophotrochozoa</taxon>
        <taxon>Mollusca</taxon>
        <taxon>Bivalvia</taxon>
        <taxon>Autobranchia</taxon>
        <taxon>Heteroconchia</taxon>
        <taxon>Palaeoheterodonta</taxon>
        <taxon>Unionida</taxon>
        <taxon>Unionoidea</taxon>
        <taxon>Unionidae</taxon>
        <taxon>Unioninae</taxon>
        <taxon>Sinanodonta</taxon>
    </lineage>
</organism>
<evidence type="ECO:0000259" key="12">
    <source>
        <dbReference type="Pfam" id="PF02931"/>
    </source>
</evidence>
<keyword evidence="2" id="KW-1003">Cell membrane</keyword>
<feature type="compositionally biased region" description="Basic and acidic residues" evidence="11">
    <location>
        <begin position="264"/>
        <end position="278"/>
    </location>
</feature>
<protein>
    <recommendedName>
        <fullName evidence="12">Neurotransmitter-gated ion-channel ligand-binding domain-containing protein</fullName>
    </recommendedName>
</protein>
<dbReference type="SUPFAM" id="SSF63712">
    <property type="entry name" value="Nicotinic receptor ligand binding domain-like"/>
    <property type="match status" value="1"/>
</dbReference>
<evidence type="ECO:0000256" key="7">
    <source>
        <dbReference type="ARBA" id="ARBA00023170"/>
    </source>
</evidence>
<gene>
    <name evidence="13" type="ORF">ACJMK2_020202</name>
</gene>